<dbReference type="SUPFAM" id="SSF49785">
    <property type="entry name" value="Galactose-binding domain-like"/>
    <property type="match status" value="1"/>
</dbReference>
<name>A0ABD1NGE7_9FABA</name>
<protein>
    <submittedName>
        <fullName evidence="1">Uncharacterized protein</fullName>
    </submittedName>
</protein>
<gene>
    <name evidence="1" type="ORF">Fmac_001189</name>
</gene>
<dbReference type="PANTHER" id="PTHR23421">
    <property type="entry name" value="BETA-GALACTOSIDASE RELATED"/>
    <property type="match status" value="1"/>
</dbReference>
<dbReference type="InterPro" id="IPR008979">
    <property type="entry name" value="Galactose-bd-like_sf"/>
</dbReference>
<dbReference type="EMBL" id="JBGMDY010000001">
    <property type="protein sequence ID" value="KAL2347189.1"/>
    <property type="molecule type" value="Genomic_DNA"/>
</dbReference>
<organism evidence="1 2">
    <name type="scientific">Flemingia macrophylla</name>
    <dbReference type="NCBI Taxonomy" id="520843"/>
    <lineage>
        <taxon>Eukaryota</taxon>
        <taxon>Viridiplantae</taxon>
        <taxon>Streptophyta</taxon>
        <taxon>Embryophyta</taxon>
        <taxon>Tracheophyta</taxon>
        <taxon>Spermatophyta</taxon>
        <taxon>Magnoliopsida</taxon>
        <taxon>eudicotyledons</taxon>
        <taxon>Gunneridae</taxon>
        <taxon>Pentapetalae</taxon>
        <taxon>rosids</taxon>
        <taxon>fabids</taxon>
        <taxon>Fabales</taxon>
        <taxon>Fabaceae</taxon>
        <taxon>Papilionoideae</taxon>
        <taxon>50 kb inversion clade</taxon>
        <taxon>NPAAA clade</taxon>
        <taxon>indigoferoid/millettioid clade</taxon>
        <taxon>Phaseoleae</taxon>
        <taxon>Flemingia</taxon>
    </lineage>
</organism>
<sequence length="427" mass="47022">MNVVFNTAKVTSQKNIVAMIPESLQQSDKGVNSFKWGTVKENPGIWGKPDFVKNGFVDLINTIKDTTDYLWHTTSIFVGENEEFLKNGRKPVLLIESKGHALHAFVNQEYQGTGTGNGTHSAFTFKNPISLWAGKNEIALLCLTVGLQTAGPFYECVGAGLTSVKIEGLNNGTVDLSSYAWTYKACLNKNDCVIKLNEENFEANLCPGLSRKLAVEAMILLSIPEEHCITPFDMKTNSESVQSKDSVPLNFQSFVVLVIQRYSVQGEVEVERMHLGLLEREVLACLNKNDCVIKLNEENFEANLCPGLSRKLAVEAMILLSIPEEHCITPDTLGLATLPSRGASQRHPRLDHVAEPSLPSRIWAINRHHSLFASTPLGVLKSASEERIAELEFLAPLQGTQIVLGDVVKNLSSHMILKRLSTGEAHA</sequence>
<evidence type="ECO:0000313" key="2">
    <source>
        <dbReference type="Proteomes" id="UP001603857"/>
    </source>
</evidence>
<proteinExistence type="predicted"/>
<accession>A0ABD1NGE7</accession>
<comment type="caution">
    <text evidence="1">The sequence shown here is derived from an EMBL/GenBank/DDBJ whole genome shotgun (WGS) entry which is preliminary data.</text>
</comment>
<reference evidence="1 2" key="1">
    <citation type="submission" date="2024-08" db="EMBL/GenBank/DDBJ databases">
        <title>Insights into the chromosomal genome structure of Flemingia macrophylla.</title>
        <authorList>
            <person name="Ding Y."/>
            <person name="Zhao Y."/>
            <person name="Bi W."/>
            <person name="Wu M."/>
            <person name="Zhao G."/>
            <person name="Gong Y."/>
            <person name="Li W."/>
            <person name="Zhang P."/>
        </authorList>
    </citation>
    <scope>NUCLEOTIDE SEQUENCE [LARGE SCALE GENOMIC DNA]</scope>
    <source>
        <strain evidence="1">DYQJB</strain>
        <tissue evidence="1">Leaf</tissue>
    </source>
</reference>
<dbReference type="InterPro" id="IPR001944">
    <property type="entry name" value="Glycoside_Hdrlase_35"/>
</dbReference>
<evidence type="ECO:0000313" key="1">
    <source>
        <dbReference type="EMBL" id="KAL2347189.1"/>
    </source>
</evidence>
<dbReference type="AlphaFoldDB" id="A0ABD1NGE7"/>
<keyword evidence="2" id="KW-1185">Reference proteome</keyword>
<dbReference type="Proteomes" id="UP001603857">
    <property type="component" value="Unassembled WGS sequence"/>
</dbReference>